<feature type="transmembrane region" description="Helical" evidence="1">
    <location>
        <begin position="76"/>
        <end position="97"/>
    </location>
</feature>
<dbReference type="AlphaFoldDB" id="A0A4Q0I966"/>
<evidence type="ECO:0000256" key="1">
    <source>
        <dbReference type="SAM" id="Phobius"/>
    </source>
</evidence>
<name>A0A4Q0I966_9FIRM</name>
<keyword evidence="1" id="KW-0472">Membrane</keyword>
<feature type="transmembrane region" description="Helical" evidence="1">
    <location>
        <begin position="12"/>
        <end position="33"/>
    </location>
</feature>
<evidence type="ECO:0000313" key="3">
    <source>
        <dbReference type="Proteomes" id="UP000289166"/>
    </source>
</evidence>
<dbReference type="OrthoDB" id="1856353at2"/>
<gene>
    <name evidence="2" type="ORF">EFD62_01250</name>
</gene>
<dbReference type="RefSeq" id="WP_128705622.1">
    <property type="nucleotide sequence ID" value="NZ_RLII01000001.1"/>
</dbReference>
<proteinExistence type="predicted"/>
<protein>
    <submittedName>
        <fullName evidence="2">DUF3021 family protein</fullName>
    </submittedName>
</protein>
<organism evidence="2 3">
    <name type="scientific">Acetivibrio mesophilus</name>
    <dbReference type="NCBI Taxonomy" id="2487273"/>
    <lineage>
        <taxon>Bacteria</taxon>
        <taxon>Bacillati</taxon>
        <taxon>Bacillota</taxon>
        <taxon>Clostridia</taxon>
        <taxon>Eubacteriales</taxon>
        <taxon>Oscillospiraceae</taxon>
        <taxon>Acetivibrio</taxon>
    </lineage>
</organism>
<keyword evidence="1" id="KW-1133">Transmembrane helix</keyword>
<accession>A0A4Q0I966</accession>
<keyword evidence="1" id="KW-0812">Transmembrane</keyword>
<dbReference type="InterPro" id="IPR021560">
    <property type="entry name" value="DUF3021"/>
</dbReference>
<dbReference type="Proteomes" id="UP000289166">
    <property type="component" value="Unassembled WGS sequence"/>
</dbReference>
<feature type="transmembrane region" description="Helical" evidence="1">
    <location>
        <begin position="103"/>
        <end position="124"/>
    </location>
</feature>
<dbReference type="Pfam" id="PF11457">
    <property type="entry name" value="DUF3021"/>
    <property type="match status" value="1"/>
</dbReference>
<dbReference type="EMBL" id="RLII01000001">
    <property type="protein sequence ID" value="RXE60587.1"/>
    <property type="molecule type" value="Genomic_DNA"/>
</dbReference>
<keyword evidence="3" id="KW-1185">Reference proteome</keyword>
<reference evidence="3" key="1">
    <citation type="submission" date="2018-11" db="EMBL/GenBank/DDBJ databases">
        <title>Genome sequencing of a novel mesophilic and cellulolytic organism within the genus Hungateiclostridium.</title>
        <authorList>
            <person name="Rettenmaier R."/>
            <person name="Liebl W."/>
            <person name="Zverlov V."/>
        </authorList>
    </citation>
    <scope>NUCLEOTIDE SEQUENCE [LARGE SCALE GENOMIC DNA]</scope>
    <source>
        <strain evidence="3">N2K1</strain>
    </source>
</reference>
<feature type="transmembrane region" description="Helical" evidence="1">
    <location>
        <begin position="45"/>
        <end position="64"/>
    </location>
</feature>
<comment type="caution">
    <text evidence="2">The sequence shown here is derived from an EMBL/GenBank/DDBJ whole genome shotgun (WGS) entry which is preliminary data.</text>
</comment>
<sequence>MIERIKTLFIQMLMISTGILFIISVEGVTYHLLGEEFSLDWYHPLSVLVAGFVCAIPTLLLMNYGEWSRKIFIIKLIIHMFLLYGIVVLMGYIFSWYTRWDGFLFVTIGYFLVYLFVWIASIWIGKQDEKKINKALEAIRDEE</sequence>
<evidence type="ECO:0000313" key="2">
    <source>
        <dbReference type="EMBL" id="RXE60587.1"/>
    </source>
</evidence>